<dbReference type="AlphaFoldDB" id="A0A940DTP3"/>
<accession>A0A940DTP3</accession>
<reference evidence="1" key="2">
    <citation type="journal article" date="2021" name="PeerJ">
        <title>Extensive microbial diversity within the chicken gut microbiome revealed by metagenomics and culture.</title>
        <authorList>
            <person name="Gilroy R."/>
            <person name="Ravi A."/>
            <person name="Getino M."/>
            <person name="Pursley I."/>
            <person name="Horton D.L."/>
            <person name="Alikhan N.F."/>
            <person name="Baker D."/>
            <person name="Gharbi K."/>
            <person name="Hall N."/>
            <person name="Watson M."/>
            <person name="Adriaenssens E.M."/>
            <person name="Foster-Nyarko E."/>
            <person name="Jarju S."/>
            <person name="Secka A."/>
            <person name="Antonio M."/>
            <person name="Oren A."/>
            <person name="Chaudhuri R.R."/>
            <person name="La Ragione R."/>
            <person name="Hildebrand F."/>
            <person name="Pallen M.J."/>
        </authorList>
    </citation>
    <scope>NUCLEOTIDE SEQUENCE</scope>
    <source>
        <strain evidence="1">G3-8215</strain>
    </source>
</reference>
<dbReference type="Proteomes" id="UP000725002">
    <property type="component" value="Unassembled WGS sequence"/>
</dbReference>
<sequence>MIVNTLIQHNHSNSGKMVLQALIRFIDLKDIVLFTCKANPGNTSFDDDYSEIVKENFDYYQRRIDIKRLNQIESFIRQCILSESKQYSITALFPTSLILAVNEEDGNTIIEQTDSSCEIKLEDNIFIVDGQHRMMAMKSLYERLLDSTSLTNDDRTIVKYLQEYKFNCVLLVNYDLWEQGQVFVNVNFKQKPVNKSLYYEIFGSHYNDDPNMWKQNHIFLAHNLTRVLNENEESPYFQKIKMIGTGSGYISQASFVESLIRQFSLNGIWSIYDNNRNSDGNVRYMAVELLSYFVAVKDAFKKYWPDKNNVKGTIICKTTGTGAFVRLMSDIRNEAPKNVIDSLYKEYKKNEVYISEEYRLFAYKKFKQIDDKKAESLFGSQSTFSGISGKGSEVKMYKELRSAIFSDRQMQSNTDLPFSPDDVAEQLQEFLWVNIMDDLDCLAYHYEYEELSDLNIESYTENEKKYFLKVSFTSGLTIYIDNEDQTGFAMSFPSRASLVMEKVGDKWEMDKKSVKASFDTTKYYE</sequence>
<evidence type="ECO:0000313" key="2">
    <source>
        <dbReference type="Proteomes" id="UP000725002"/>
    </source>
</evidence>
<dbReference type="NCBIfam" id="TIGR03187">
    <property type="entry name" value="DGQHR"/>
    <property type="match status" value="1"/>
</dbReference>
<dbReference type="InterPro" id="IPR017601">
    <property type="entry name" value="DGQHR-contain_dom"/>
</dbReference>
<dbReference type="Pfam" id="PF14072">
    <property type="entry name" value="DndB"/>
    <property type="match status" value="1"/>
</dbReference>
<dbReference type="EMBL" id="JADILV010000061">
    <property type="protein sequence ID" value="MBO8484219.1"/>
    <property type="molecule type" value="Genomic_DNA"/>
</dbReference>
<protein>
    <submittedName>
        <fullName evidence="1">DGQHR domain-containing protein</fullName>
    </submittedName>
</protein>
<reference evidence="1" key="1">
    <citation type="submission" date="2020-10" db="EMBL/GenBank/DDBJ databases">
        <authorList>
            <person name="Gilroy R."/>
        </authorList>
    </citation>
    <scope>NUCLEOTIDE SEQUENCE</scope>
    <source>
        <strain evidence="1">G3-8215</strain>
    </source>
</reference>
<organism evidence="1 2">
    <name type="scientific">Candidatus Cryptobacteroides avicola</name>
    <dbReference type="NCBI Taxonomy" id="2840757"/>
    <lineage>
        <taxon>Bacteria</taxon>
        <taxon>Pseudomonadati</taxon>
        <taxon>Bacteroidota</taxon>
        <taxon>Bacteroidia</taxon>
        <taxon>Bacteroidales</taxon>
        <taxon>Candidatus Cryptobacteroides</taxon>
    </lineage>
</organism>
<gene>
    <name evidence="1" type="ORF">IAB75_08930</name>
</gene>
<name>A0A940DTP3_9BACT</name>
<dbReference type="CDD" id="cd16413">
    <property type="entry name" value="DGQHR_domain"/>
    <property type="match status" value="1"/>
</dbReference>
<evidence type="ECO:0000313" key="1">
    <source>
        <dbReference type="EMBL" id="MBO8484219.1"/>
    </source>
</evidence>
<dbReference type="InterPro" id="IPR017642">
    <property type="entry name" value="DNA_S_mod_DndB"/>
</dbReference>
<proteinExistence type="predicted"/>
<comment type="caution">
    <text evidence="1">The sequence shown here is derived from an EMBL/GenBank/DDBJ whole genome shotgun (WGS) entry which is preliminary data.</text>
</comment>